<dbReference type="GeneTree" id="ENSGT00390000003526"/>
<protein>
    <submittedName>
        <fullName evidence="4">Ribitol xylosyltransferase 1</fullName>
    </submittedName>
</protein>
<dbReference type="Pfam" id="PF24785">
    <property type="entry name" value="RXYLT1_C"/>
    <property type="match status" value="1"/>
</dbReference>
<dbReference type="PANTHER" id="PTHR15576">
    <property type="entry name" value="RIBITOL-5-PHOSPHATE XYLOSYLTRANSFERASE 1"/>
    <property type="match status" value="1"/>
</dbReference>
<evidence type="ECO:0000313" key="5">
    <source>
        <dbReference type="Proteomes" id="UP000314983"/>
    </source>
</evidence>
<dbReference type="OMA" id="IVGRTHY"/>
<dbReference type="Ensembl" id="ENSEEET00000022776.2">
    <property type="protein sequence ID" value="ENSEEEP00000022526.2"/>
    <property type="gene ID" value="ENSEEEG00000010935.2"/>
</dbReference>
<feature type="chain" id="PRO_5044216387" evidence="1">
    <location>
        <begin position="32"/>
        <end position="495"/>
    </location>
</feature>
<dbReference type="InterPro" id="IPR055286">
    <property type="entry name" value="RXYLT1-like"/>
</dbReference>
<reference evidence="4" key="5">
    <citation type="submission" date="2025-09" db="UniProtKB">
        <authorList>
            <consortium name="Ensembl"/>
        </authorList>
    </citation>
    <scope>IDENTIFICATION</scope>
</reference>
<dbReference type="Proteomes" id="UP000314983">
    <property type="component" value="Chromosome 4"/>
</dbReference>
<evidence type="ECO:0000313" key="4">
    <source>
        <dbReference type="Ensembl" id="ENSEEEP00000022526.2"/>
    </source>
</evidence>
<dbReference type="Pfam" id="PF24786">
    <property type="entry name" value="RXYLT1_N"/>
    <property type="match status" value="2"/>
</dbReference>
<feature type="signal peptide" evidence="1">
    <location>
        <begin position="1"/>
        <end position="31"/>
    </location>
</feature>
<dbReference type="GO" id="GO:0035269">
    <property type="term" value="P:protein O-linked glycosylation via mannose"/>
    <property type="evidence" value="ECO:0007669"/>
    <property type="project" value="InterPro"/>
</dbReference>
<feature type="domain" description="RXYLT1 N-terminal" evidence="3">
    <location>
        <begin position="197"/>
        <end position="300"/>
    </location>
</feature>
<feature type="domain" description="RXYLT1 N-terminal" evidence="3">
    <location>
        <begin position="75"/>
        <end position="132"/>
    </location>
</feature>
<reference evidence="5" key="1">
    <citation type="journal article" date="2014" name="Science">
        <title>Nonhuman genetics. Genomic basis for the convergent evolution of electric organs.</title>
        <authorList>
            <person name="Gallant J.R."/>
            <person name="Traeger L.L."/>
            <person name="Volkening J.D."/>
            <person name="Moffett H."/>
            <person name="Chen P.H."/>
            <person name="Novina C.D."/>
            <person name="Phillips G.N.Jr."/>
            <person name="Anand R."/>
            <person name="Wells G.B."/>
            <person name="Pinch M."/>
            <person name="Guth R."/>
            <person name="Unguez G.A."/>
            <person name="Albert J.S."/>
            <person name="Zakon H.H."/>
            <person name="Samanta M.P."/>
            <person name="Sussman M.R."/>
        </authorList>
    </citation>
    <scope>NUCLEOTIDE SEQUENCE [LARGE SCALE GENOMIC DNA]</scope>
</reference>
<evidence type="ECO:0000259" key="3">
    <source>
        <dbReference type="Pfam" id="PF24786"/>
    </source>
</evidence>
<accession>A0A4W4FCE7</accession>
<evidence type="ECO:0000256" key="1">
    <source>
        <dbReference type="SAM" id="SignalP"/>
    </source>
</evidence>
<feature type="domain" description="RXYLT1 C-terminal" evidence="2">
    <location>
        <begin position="306"/>
        <end position="492"/>
    </location>
</feature>
<organism evidence="4 5">
    <name type="scientific">Electrophorus electricus</name>
    <name type="common">Electric eel</name>
    <name type="synonym">Gymnotus electricus</name>
    <dbReference type="NCBI Taxonomy" id="8005"/>
    <lineage>
        <taxon>Eukaryota</taxon>
        <taxon>Metazoa</taxon>
        <taxon>Chordata</taxon>
        <taxon>Craniata</taxon>
        <taxon>Vertebrata</taxon>
        <taxon>Euteleostomi</taxon>
        <taxon>Actinopterygii</taxon>
        <taxon>Neopterygii</taxon>
        <taxon>Teleostei</taxon>
        <taxon>Ostariophysi</taxon>
        <taxon>Gymnotiformes</taxon>
        <taxon>Gymnotoidei</taxon>
        <taxon>Gymnotidae</taxon>
        <taxon>Electrophorus</taxon>
    </lineage>
</organism>
<dbReference type="InterPro" id="IPR057538">
    <property type="entry name" value="RXYLT1_C"/>
</dbReference>
<keyword evidence="1" id="KW-0732">Signal</keyword>
<dbReference type="CDD" id="cd21099">
    <property type="entry name" value="RXYLT1-like"/>
    <property type="match status" value="1"/>
</dbReference>
<gene>
    <name evidence="4" type="primary">rxylt1</name>
</gene>
<reference evidence="5" key="2">
    <citation type="journal article" date="2017" name="Sci. Adv.">
        <title>A tail of two voltages: Proteomic comparison of the three electric organs of the electric eel.</title>
        <authorList>
            <person name="Traeger L.L."/>
            <person name="Sabat G."/>
            <person name="Barrett-Wilt G.A."/>
            <person name="Wells G.B."/>
            <person name="Sussman M.R."/>
        </authorList>
    </citation>
    <scope>NUCLEOTIDE SEQUENCE [LARGE SCALE GENOMIC DNA]</scope>
</reference>
<reference evidence="4" key="3">
    <citation type="submission" date="2020-05" db="EMBL/GenBank/DDBJ databases">
        <title>Electrophorus electricus (electric eel) genome, fEleEle1, primary haplotype.</title>
        <authorList>
            <person name="Myers G."/>
            <person name="Meyer A."/>
            <person name="Fedrigo O."/>
            <person name="Formenti G."/>
            <person name="Rhie A."/>
            <person name="Tracey A."/>
            <person name="Sims Y."/>
            <person name="Jarvis E.D."/>
        </authorList>
    </citation>
    <scope>NUCLEOTIDE SEQUENCE [LARGE SCALE GENOMIC DNA]</scope>
</reference>
<name>A0A4W4FCE7_ELEEL</name>
<reference evidence="4" key="4">
    <citation type="submission" date="2025-08" db="UniProtKB">
        <authorList>
            <consortium name="Ensembl"/>
        </authorList>
    </citation>
    <scope>IDENTIFICATION</scope>
</reference>
<proteinExistence type="predicted"/>
<evidence type="ECO:0000259" key="2">
    <source>
        <dbReference type="Pfam" id="PF24785"/>
    </source>
</evidence>
<sequence>MIIVLLTSQEFVRTMFYVCLIFCIFLDSANVAEEEWNPWEEDERVDSINVLQKRREAYRSYQEHIAKSRPKRYKVQIWGKAAIGLYLWEHILEGPLNPTVKTGHWREGEIQSGKINFRYQLSAIYLTRLFPNRITIYHLLSLCFHNSTGIGLKNSKFGSFFMKHLSSVEMSMIDTTFVSILIFRAMFKNIHQPKIIFSYSFYTGPAVVQGHVPLDTDSVVLVLNGREQQKISYSLQWLQHAQALVQAHTISRVAVVLLGSEQCTNDWISPYLKRQGGFVDLLFLVYDSPWVNDKDVFQWPLGVATYRDFPVVTPNTQMVSSARPYVCNFLGTVYKNSSREILMGILKQNDMEKQCLTNAREKWLPQETAETSRQYHTALAQSDLTLCPVGVNSECYRIYEACAYGSVPVVEDVLTPGSCADGRSSPLRLLKDAGAPFIFLKDWNELPALLKKEHVMTQAEKTERRMRLLEWYAGFRQQMKDKFTEVLEEGFFKLS</sequence>
<dbReference type="AlphaFoldDB" id="A0A4W4FCE7"/>
<keyword evidence="5" id="KW-1185">Reference proteome</keyword>
<dbReference type="PANTHER" id="PTHR15576:SF1">
    <property type="entry name" value="RIBITOL-5-PHOSPHATE XYLOSYLTRANSFERASE 1"/>
    <property type="match status" value="1"/>
</dbReference>
<dbReference type="STRING" id="8005.ENSEEEP00000022526"/>
<dbReference type="GO" id="GO:0005794">
    <property type="term" value="C:Golgi apparatus"/>
    <property type="evidence" value="ECO:0007669"/>
    <property type="project" value="TreeGrafter"/>
</dbReference>
<dbReference type="GO" id="GO:0120053">
    <property type="term" value="F:ribitol beta-1,4-xylosyltransferase activity"/>
    <property type="evidence" value="ECO:0007669"/>
    <property type="project" value="InterPro"/>
</dbReference>
<dbReference type="InterPro" id="IPR057539">
    <property type="entry name" value="RXYLT1_N"/>
</dbReference>